<dbReference type="GO" id="GO:0005886">
    <property type="term" value="C:plasma membrane"/>
    <property type="evidence" value="ECO:0007669"/>
    <property type="project" value="UniProtKB-SubCell"/>
</dbReference>
<dbReference type="EMBL" id="NSLJ01000004">
    <property type="protein sequence ID" value="PDP44766.1"/>
    <property type="molecule type" value="Genomic_DNA"/>
</dbReference>
<evidence type="ECO:0000256" key="4">
    <source>
        <dbReference type="ARBA" id="ARBA00022692"/>
    </source>
</evidence>
<keyword evidence="6 7" id="KW-0472">Membrane</keyword>
<evidence type="ECO:0000256" key="5">
    <source>
        <dbReference type="ARBA" id="ARBA00022989"/>
    </source>
</evidence>
<sequence length="184" mass="20203">MVQTEIKHYWTLFSSFFKIGTFTIGGGYVMIPLIEKEVVERRRWIGREEFTEMLTLAQSSPGPVSINAAVFVGYKTKGYGGLIATVLGTAIPSFIAILLIAFFFADIRTHPVVERIFCGIRPAVVALIVVPVVNMLKKSGFKWGIVMLALLSAVAVWGFSVSPVWIMAVSGIIGVVYHTFIAQS</sequence>
<dbReference type="InterPro" id="IPR003370">
    <property type="entry name" value="Chromate_transpt"/>
</dbReference>
<dbReference type="PANTHER" id="PTHR43663">
    <property type="entry name" value="CHROMATE TRANSPORT PROTEIN-RELATED"/>
    <property type="match status" value="1"/>
</dbReference>
<feature type="transmembrane region" description="Helical" evidence="7">
    <location>
        <begin position="82"/>
        <end position="104"/>
    </location>
</feature>
<evidence type="ECO:0000256" key="7">
    <source>
        <dbReference type="SAM" id="Phobius"/>
    </source>
</evidence>
<keyword evidence="5 7" id="KW-1133">Transmembrane helix</keyword>
<protein>
    <submittedName>
        <fullName evidence="8">Chromate transporter</fullName>
    </submittedName>
    <submittedName>
        <fullName evidence="9">Putative chromate transport protein</fullName>
    </submittedName>
</protein>
<dbReference type="AlphaFoldDB" id="A0A1D3UX18"/>
<accession>A0A1D3UX18</accession>
<feature type="transmembrane region" description="Helical" evidence="7">
    <location>
        <begin position="116"/>
        <end position="136"/>
    </location>
</feature>
<comment type="subcellular location">
    <subcellularLocation>
        <location evidence="1">Cell membrane</location>
        <topology evidence="1">Multi-pass membrane protein</topology>
    </subcellularLocation>
</comment>
<dbReference type="Proteomes" id="UP000219259">
    <property type="component" value="Unassembled WGS sequence"/>
</dbReference>
<dbReference type="Pfam" id="PF02417">
    <property type="entry name" value="Chromate_transp"/>
    <property type="match status" value="1"/>
</dbReference>
<gene>
    <name evidence="9" type="primary">srpC</name>
    <name evidence="8" type="ORF">CLI86_02510</name>
    <name evidence="9" type="ORF">TFUB20_02554</name>
</gene>
<evidence type="ECO:0000256" key="3">
    <source>
        <dbReference type="ARBA" id="ARBA00022475"/>
    </source>
</evidence>
<evidence type="ECO:0000313" key="8">
    <source>
        <dbReference type="EMBL" id="PDP44766.1"/>
    </source>
</evidence>
<evidence type="ECO:0000256" key="6">
    <source>
        <dbReference type="ARBA" id="ARBA00023136"/>
    </source>
</evidence>
<dbReference type="PANTHER" id="PTHR43663:SF2">
    <property type="entry name" value="CHROMATE TRANSPORT PROTEIN-RELATED"/>
    <property type="match status" value="1"/>
</dbReference>
<dbReference type="InterPro" id="IPR052518">
    <property type="entry name" value="CHR_Transporter"/>
</dbReference>
<dbReference type="GeneID" id="34759849"/>
<dbReference type="RefSeq" id="WP_014226197.1">
    <property type="nucleotide sequence ID" value="NZ_CALHNL010000067.1"/>
</dbReference>
<dbReference type="OMA" id="YYAIGQC"/>
<evidence type="ECO:0000313" key="9">
    <source>
        <dbReference type="EMBL" id="SCQ24553.1"/>
    </source>
</evidence>
<evidence type="ECO:0000313" key="11">
    <source>
        <dbReference type="Proteomes" id="UP000219259"/>
    </source>
</evidence>
<keyword evidence="4 7" id="KW-0812">Transmembrane</keyword>
<dbReference type="GO" id="GO:0015109">
    <property type="term" value="F:chromate transmembrane transporter activity"/>
    <property type="evidence" value="ECO:0007669"/>
    <property type="project" value="InterPro"/>
</dbReference>
<reference evidence="8 11" key="2">
    <citation type="submission" date="2017-09" db="EMBL/GenBank/DDBJ databases">
        <title>Phase variable restriction modification systems are present in the genome sequences of periodontal pathogens Prevotella intermedia, Tannerella forsythia and Porphyromonas gingivalis.</title>
        <authorList>
            <person name="Haigh R.D."/>
            <person name="Crawford L."/>
            <person name="Ralph J."/>
            <person name="Wanford J."/>
            <person name="Vartoukian S.R."/>
            <person name="Hijazib K."/>
            <person name="Wade W."/>
            <person name="Oggioni M.R."/>
        </authorList>
    </citation>
    <scope>NUCLEOTIDE SEQUENCE [LARGE SCALE GENOMIC DNA]</scope>
    <source>
        <strain evidence="8 11">WW11663</strain>
    </source>
</reference>
<evidence type="ECO:0000256" key="1">
    <source>
        <dbReference type="ARBA" id="ARBA00004651"/>
    </source>
</evidence>
<feature type="transmembrane region" description="Helical" evidence="7">
    <location>
        <begin position="165"/>
        <end position="182"/>
    </location>
</feature>
<dbReference type="EMBL" id="FMMM01000080">
    <property type="protein sequence ID" value="SCQ24553.1"/>
    <property type="molecule type" value="Genomic_DNA"/>
</dbReference>
<feature type="transmembrane region" description="Helical" evidence="7">
    <location>
        <begin position="12"/>
        <end position="34"/>
    </location>
</feature>
<evidence type="ECO:0000256" key="2">
    <source>
        <dbReference type="ARBA" id="ARBA00005262"/>
    </source>
</evidence>
<name>A0A1D3UX18_TANFO</name>
<evidence type="ECO:0000313" key="10">
    <source>
        <dbReference type="Proteomes" id="UP000182057"/>
    </source>
</evidence>
<keyword evidence="3" id="KW-1003">Cell membrane</keyword>
<reference evidence="9 10" key="1">
    <citation type="submission" date="2016-09" db="EMBL/GenBank/DDBJ databases">
        <authorList>
            <person name="Capua I."/>
            <person name="De Benedictis P."/>
            <person name="Joannis T."/>
            <person name="Lombin L.H."/>
            <person name="Cattoli G."/>
        </authorList>
    </citation>
    <scope>NUCLEOTIDE SEQUENCE [LARGE SCALE GENOMIC DNA]</scope>
    <source>
        <strain evidence="9 10">UB20</strain>
    </source>
</reference>
<proteinExistence type="inferred from homology"/>
<organism evidence="9 10">
    <name type="scientific">Tannerella forsythia</name>
    <name type="common">Bacteroides forsythus</name>
    <dbReference type="NCBI Taxonomy" id="28112"/>
    <lineage>
        <taxon>Bacteria</taxon>
        <taxon>Pseudomonadati</taxon>
        <taxon>Bacteroidota</taxon>
        <taxon>Bacteroidia</taxon>
        <taxon>Bacteroidales</taxon>
        <taxon>Tannerellaceae</taxon>
        <taxon>Tannerella</taxon>
    </lineage>
</organism>
<dbReference type="Proteomes" id="UP000182057">
    <property type="component" value="Unassembled WGS sequence"/>
</dbReference>
<comment type="similarity">
    <text evidence="2">Belongs to the chromate ion transporter (CHR) (TC 2.A.51) family.</text>
</comment>